<dbReference type="PANTHER" id="PTHR47354">
    <property type="entry name" value="NADH OXIDOREDUCTASE HCR"/>
    <property type="match status" value="1"/>
</dbReference>
<evidence type="ECO:0000313" key="5">
    <source>
        <dbReference type="Proteomes" id="UP001465153"/>
    </source>
</evidence>
<reference evidence="4 5" key="1">
    <citation type="submission" date="2024-04" db="EMBL/GenBank/DDBJ databases">
        <title>Draft genome sequence of Sessilibacter corallicola NBRC 116591.</title>
        <authorList>
            <person name="Miyakawa T."/>
            <person name="Kusuya Y."/>
            <person name="Miura T."/>
        </authorList>
    </citation>
    <scope>NUCLEOTIDE SEQUENCE [LARGE SCALE GENOMIC DNA]</scope>
    <source>
        <strain evidence="4 5">KU-00831-HH</strain>
    </source>
</reference>
<protein>
    <submittedName>
        <fullName evidence="4">FAD-binding oxidoreductase</fullName>
    </submittedName>
</protein>
<dbReference type="Gene3D" id="3.10.20.30">
    <property type="match status" value="1"/>
</dbReference>
<dbReference type="InterPro" id="IPR039261">
    <property type="entry name" value="FNR_nucleotide-bd"/>
</dbReference>
<evidence type="ECO:0000259" key="3">
    <source>
        <dbReference type="PROSITE" id="PS51384"/>
    </source>
</evidence>
<feature type="domain" description="FAD-binding FR-type" evidence="3">
    <location>
        <begin position="103"/>
        <end position="204"/>
    </location>
</feature>
<accession>A0ABQ0A7V0</accession>
<dbReference type="Gene3D" id="3.40.50.80">
    <property type="entry name" value="Nucleotide-binding domain of ferredoxin-NADP reductase (FNR) module"/>
    <property type="match status" value="1"/>
</dbReference>
<dbReference type="InterPro" id="IPR001433">
    <property type="entry name" value="OxRdtase_FAD/NAD-bd"/>
</dbReference>
<dbReference type="InterPro" id="IPR050415">
    <property type="entry name" value="MRET"/>
</dbReference>
<dbReference type="InterPro" id="IPR008333">
    <property type="entry name" value="Cbr1-like_FAD-bd_dom"/>
</dbReference>
<dbReference type="Gene3D" id="2.40.30.10">
    <property type="entry name" value="Translation factors"/>
    <property type="match status" value="1"/>
</dbReference>
<name>A0ABQ0A7V0_9GAMM</name>
<evidence type="ECO:0000256" key="1">
    <source>
        <dbReference type="ARBA" id="ARBA00034078"/>
    </source>
</evidence>
<dbReference type="Proteomes" id="UP001465153">
    <property type="component" value="Unassembled WGS sequence"/>
</dbReference>
<dbReference type="EMBL" id="BAABWN010000004">
    <property type="protein sequence ID" value="GAA6167729.1"/>
    <property type="molecule type" value="Genomic_DNA"/>
</dbReference>
<dbReference type="RefSeq" id="WP_353302360.1">
    <property type="nucleotide sequence ID" value="NZ_BAABWN010000004.1"/>
</dbReference>
<dbReference type="SUPFAM" id="SSF54292">
    <property type="entry name" value="2Fe-2S ferredoxin-like"/>
    <property type="match status" value="1"/>
</dbReference>
<dbReference type="CDD" id="cd00207">
    <property type="entry name" value="fer2"/>
    <property type="match status" value="1"/>
</dbReference>
<dbReference type="InterPro" id="IPR017927">
    <property type="entry name" value="FAD-bd_FR_type"/>
</dbReference>
<dbReference type="InterPro" id="IPR012675">
    <property type="entry name" value="Beta-grasp_dom_sf"/>
</dbReference>
<dbReference type="SUPFAM" id="SSF52343">
    <property type="entry name" value="Ferredoxin reductase-like, C-terminal NADP-linked domain"/>
    <property type="match status" value="1"/>
</dbReference>
<dbReference type="PROSITE" id="PS51384">
    <property type="entry name" value="FAD_FR"/>
    <property type="match status" value="1"/>
</dbReference>
<gene>
    <name evidence="4" type="ORF">NBRC116591_15390</name>
</gene>
<dbReference type="PRINTS" id="PR00371">
    <property type="entry name" value="FPNCR"/>
</dbReference>
<evidence type="ECO:0000313" key="4">
    <source>
        <dbReference type="EMBL" id="GAA6167729.1"/>
    </source>
</evidence>
<dbReference type="SUPFAM" id="SSF63380">
    <property type="entry name" value="Riboflavin synthase domain-like"/>
    <property type="match status" value="1"/>
</dbReference>
<dbReference type="Pfam" id="PF00175">
    <property type="entry name" value="NAD_binding_1"/>
    <property type="match status" value="1"/>
</dbReference>
<dbReference type="Pfam" id="PF00970">
    <property type="entry name" value="FAD_binding_6"/>
    <property type="match status" value="1"/>
</dbReference>
<dbReference type="InterPro" id="IPR001709">
    <property type="entry name" value="Flavoprot_Pyr_Nucl_cyt_Rdtase"/>
</dbReference>
<proteinExistence type="predicted"/>
<organism evidence="4 5">
    <name type="scientific">Sessilibacter corallicola</name>
    <dbReference type="NCBI Taxonomy" id="2904075"/>
    <lineage>
        <taxon>Bacteria</taxon>
        <taxon>Pseudomonadati</taxon>
        <taxon>Pseudomonadota</taxon>
        <taxon>Gammaproteobacteria</taxon>
        <taxon>Cellvibrionales</taxon>
        <taxon>Cellvibrionaceae</taxon>
        <taxon>Sessilibacter</taxon>
    </lineage>
</organism>
<dbReference type="Pfam" id="PF00111">
    <property type="entry name" value="Fer2"/>
    <property type="match status" value="1"/>
</dbReference>
<dbReference type="PANTHER" id="PTHR47354:SF5">
    <property type="entry name" value="PROTEIN RFBI"/>
    <property type="match status" value="1"/>
</dbReference>
<sequence>MSIDHSNVIKPSQITFNKNSITLKPEESVLEALLREGHAIPNSCRAGACQCCLMQVTPEGKAHLPASSQQGLTSPEKELGYFLSCSCVPSNPITVQLPSEASDSAITTKITEVRPLNNTILRVRFSAPLDYRPGQYLNLLFTDDAGVQHTRSYSIASVPELDQTTVELHIKTYENGVFGRWIKSSSVQDQNIEIQGPLGHCFYSDSLAHDNTNTLLLAGLGTGLAPLYGIVRDALNQGFDKPIHLVAGARNSNDIYLIEELDKLEKQFPNLYVSLVALEGEEYEGIKIENIYDFCKNLDIDFSKTHAFLCGAQSFVGKLKKQLFLSGTPMKSIMSDPFLPAKSP</sequence>
<comment type="cofactor">
    <cofactor evidence="1">
        <name>[2Fe-2S] cluster</name>
        <dbReference type="ChEBI" id="CHEBI:190135"/>
    </cofactor>
</comment>
<dbReference type="InterPro" id="IPR036010">
    <property type="entry name" value="2Fe-2S_ferredoxin-like_sf"/>
</dbReference>
<keyword evidence="5" id="KW-1185">Reference proteome</keyword>
<dbReference type="PROSITE" id="PS51085">
    <property type="entry name" value="2FE2S_FER_2"/>
    <property type="match status" value="1"/>
</dbReference>
<dbReference type="PRINTS" id="PR00410">
    <property type="entry name" value="PHEHYDRXLASE"/>
</dbReference>
<dbReference type="InterPro" id="IPR017938">
    <property type="entry name" value="Riboflavin_synthase-like_b-brl"/>
</dbReference>
<comment type="caution">
    <text evidence="4">The sequence shown here is derived from an EMBL/GenBank/DDBJ whole genome shotgun (WGS) entry which is preliminary data.</text>
</comment>
<feature type="domain" description="2Fe-2S ferredoxin-type" evidence="2">
    <location>
        <begin position="12"/>
        <end position="101"/>
    </location>
</feature>
<evidence type="ECO:0000259" key="2">
    <source>
        <dbReference type="PROSITE" id="PS51085"/>
    </source>
</evidence>
<dbReference type="InterPro" id="IPR001041">
    <property type="entry name" value="2Fe-2S_ferredoxin-type"/>
</dbReference>